<keyword evidence="5 9" id="KW-1133">Transmembrane helix</keyword>
<sequence>MRISTALDSPNERTNSTVPSYFEMAGIFREFIGFLNTGCDEKTDLFIEKTFKKLNTISAIYPILDDEKPLLCLRNFAIFLTHSSILMYSCYLASKTSLILFDINFVPFVHEIHIGFLALLSIAILWHSWLKRPHVARLYRFIDHDLFDYEEELEEQLKLLRSDRMRERKRYILCVIMIGVAASVAVILIPSVNKLGTFRYNATLYDVNFELAVPVTYPFTSMEPVPFFFENAYIMLTSTMIALMNCTKSLMAIESNLSIQMHLKLLLHQIENIEARAVRLYRQIYGAQPKLGGLNLYSKHFSKCYSICLKKTIQHHHVISE</sequence>
<dbReference type="GO" id="GO:0007165">
    <property type="term" value="P:signal transduction"/>
    <property type="evidence" value="ECO:0007669"/>
    <property type="project" value="UniProtKB-KW"/>
</dbReference>
<dbReference type="InterPro" id="IPR004117">
    <property type="entry name" value="7tm6_olfct_rcpt"/>
</dbReference>
<name>A0A9P0E7Q6_NEZVI</name>
<dbReference type="GO" id="GO:0004984">
    <property type="term" value="F:olfactory receptor activity"/>
    <property type="evidence" value="ECO:0007669"/>
    <property type="project" value="InterPro"/>
</dbReference>
<dbReference type="GO" id="GO:0016020">
    <property type="term" value="C:membrane"/>
    <property type="evidence" value="ECO:0007669"/>
    <property type="project" value="UniProtKB-SubCell"/>
</dbReference>
<dbReference type="Pfam" id="PF02949">
    <property type="entry name" value="7tm_6"/>
    <property type="match status" value="1"/>
</dbReference>
<keyword evidence="8" id="KW-0807">Transducer</keyword>
<keyword evidence="7" id="KW-0675">Receptor</keyword>
<evidence type="ECO:0000256" key="4">
    <source>
        <dbReference type="ARBA" id="ARBA00022725"/>
    </source>
</evidence>
<evidence type="ECO:0000256" key="8">
    <source>
        <dbReference type="ARBA" id="ARBA00023224"/>
    </source>
</evidence>
<dbReference type="GO" id="GO:0005549">
    <property type="term" value="F:odorant binding"/>
    <property type="evidence" value="ECO:0007669"/>
    <property type="project" value="InterPro"/>
</dbReference>
<dbReference type="AlphaFoldDB" id="A0A9P0E7Q6"/>
<feature type="transmembrane region" description="Helical" evidence="9">
    <location>
        <begin position="171"/>
        <end position="192"/>
    </location>
</feature>
<keyword evidence="11" id="KW-1185">Reference proteome</keyword>
<evidence type="ECO:0008006" key="12">
    <source>
        <dbReference type="Google" id="ProtNLM"/>
    </source>
</evidence>
<keyword evidence="4" id="KW-0552">Olfaction</keyword>
<reference evidence="10" key="1">
    <citation type="submission" date="2022-01" db="EMBL/GenBank/DDBJ databases">
        <authorList>
            <person name="King R."/>
        </authorList>
    </citation>
    <scope>NUCLEOTIDE SEQUENCE</scope>
</reference>
<organism evidence="10 11">
    <name type="scientific">Nezara viridula</name>
    <name type="common">Southern green stink bug</name>
    <name type="synonym">Cimex viridulus</name>
    <dbReference type="NCBI Taxonomy" id="85310"/>
    <lineage>
        <taxon>Eukaryota</taxon>
        <taxon>Metazoa</taxon>
        <taxon>Ecdysozoa</taxon>
        <taxon>Arthropoda</taxon>
        <taxon>Hexapoda</taxon>
        <taxon>Insecta</taxon>
        <taxon>Pterygota</taxon>
        <taxon>Neoptera</taxon>
        <taxon>Paraneoptera</taxon>
        <taxon>Hemiptera</taxon>
        <taxon>Heteroptera</taxon>
        <taxon>Panheteroptera</taxon>
        <taxon>Pentatomomorpha</taxon>
        <taxon>Pentatomoidea</taxon>
        <taxon>Pentatomidae</taxon>
        <taxon>Pentatominae</taxon>
        <taxon>Nezara</taxon>
    </lineage>
</organism>
<protein>
    <recommendedName>
        <fullName evidence="12">Odorant receptor</fullName>
    </recommendedName>
</protein>
<evidence type="ECO:0000256" key="7">
    <source>
        <dbReference type="ARBA" id="ARBA00023170"/>
    </source>
</evidence>
<feature type="transmembrane region" description="Helical" evidence="9">
    <location>
        <begin position="114"/>
        <end position="130"/>
    </location>
</feature>
<evidence type="ECO:0000256" key="5">
    <source>
        <dbReference type="ARBA" id="ARBA00022989"/>
    </source>
</evidence>
<keyword evidence="2" id="KW-0716">Sensory transduction</keyword>
<feature type="transmembrane region" description="Helical" evidence="9">
    <location>
        <begin position="76"/>
        <end position="94"/>
    </location>
</feature>
<accession>A0A9P0E7Q6</accession>
<dbReference type="OrthoDB" id="6605520at2759"/>
<keyword evidence="6 9" id="KW-0472">Membrane</keyword>
<gene>
    <name evidence="10" type="ORF">NEZAVI_LOCUS3223</name>
</gene>
<evidence type="ECO:0000256" key="3">
    <source>
        <dbReference type="ARBA" id="ARBA00022692"/>
    </source>
</evidence>
<dbReference type="EMBL" id="OV725077">
    <property type="protein sequence ID" value="CAH1392405.1"/>
    <property type="molecule type" value="Genomic_DNA"/>
</dbReference>
<keyword evidence="3 9" id="KW-0812">Transmembrane</keyword>
<evidence type="ECO:0000313" key="10">
    <source>
        <dbReference type="EMBL" id="CAH1392405.1"/>
    </source>
</evidence>
<evidence type="ECO:0000256" key="6">
    <source>
        <dbReference type="ARBA" id="ARBA00023136"/>
    </source>
</evidence>
<evidence type="ECO:0000256" key="2">
    <source>
        <dbReference type="ARBA" id="ARBA00022606"/>
    </source>
</evidence>
<proteinExistence type="predicted"/>
<evidence type="ECO:0000256" key="9">
    <source>
        <dbReference type="SAM" id="Phobius"/>
    </source>
</evidence>
<evidence type="ECO:0000313" key="11">
    <source>
        <dbReference type="Proteomes" id="UP001152798"/>
    </source>
</evidence>
<comment type="subcellular location">
    <subcellularLocation>
        <location evidence="1">Membrane</location>
        <topology evidence="1">Multi-pass membrane protein</topology>
    </subcellularLocation>
</comment>
<dbReference type="Proteomes" id="UP001152798">
    <property type="component" value="Chromosome 1"/>
</dbReference>
<evidence type="ECO:0000256" key="1">
    <source>
        <dbReference type="ARBA" id="ARBA00004141"/>
    </source>
</evidence>